<reference evidence="2" key="1">
    <citation type="submission" date="2023-06" db="EMBL/GenBank/DDBJ databases">
        <title>Genomic analysis of the entomopathogenic nematode Steinernema hermaphroditum.</title>
        <authorList>
            <person name="Schwarz E.M."/>
            <person name="Heppert J.K."/>
            <person name="Baniya A."/>
            <person name="Schwartz H.T."/>
            <person name="Tan C.-H."/>
            <person name="Antoshechkin I."/>
            <person name="Sternberg P.W."/>
            <person name="Goodrich-Blair H."/>
            <person name="Dillman A.R."/>
        </authorList>
    </citation>
    <scope>NUCLEOTIDE SEQUENCE</scope>
    <source>
        <strain evidence="2">PS9179</strain>
        <tissue evidence="2">Whole animal</tissue>
    </source>
</reference>
<feature type="region of interest" description="Disordered" evidence="1">
    <location>
        <begin position="375"/>
        <end position="425"/>
    </location>
</feature>
<evidence type="ECO:0000313" key="3">
    <source>
        <dbReference type="Proteomes" id="UP001175271"/>
    </source>
</evidence>
<accession>A0AA39IRF9</accession>
<evidence type="ECO:0000313" key="2">
    <source>
        <dbReference type="EMBL" id="KAK0429127.1"/>
    </source>
</evidence>
<dbReference type="EMBL" id="JAUCMV010000001">
    <property type="protein sequence ID" value="KAK0429127.1"/>
    <property type="molecule type" value="Genomic_DNA"/>
</dbReference>
<dbReference type="Proteomes" id="UP001175271">
    <property type="component" value="Unassembled WGS sequence"/>
</dbReference>
<proteinExistence type="predicted"/>
<feature type="compositionally biased region" description="Low complexity" evidence="1">
    <location>
        <begin position="375"/>
        <end position="392"/>
    </location>
</feature>
<name>A0AA39IRF9_9BILA</name>
<evidence type="ECO:0000256" key="1">
    <source>
        <dbReference type="SAM" id="MobiDB-lite"/>
    </source>
</evidence>
<feature type="compositionally biased region" description="Basic and acidic residues" evidence="1">
    <location>
        <begin position="129"/>
        <end position="143"/>
    </location>
</feature>
<sequence length="825" mass="94874">MSIEVRYWDNAGAILPSGVTIETNGKFVSVTDVVRHVFNNRCGTINAKEHWALVYEKRPNCVTELLQDPQSFHTRMCNKDSKYTIEFHSNKDSNYEEVYFHVPAVDAPLVVRQRARSLSRRRVPSGGMKRKEDRRPSRSESRTRMTFAEPDETKEVERPAVINLEANECRIDIDTNICGSDGRTFTYVENFKIGPQSGPIKRRLVQLHNNKLNQCRKDGYNVLGAAFKMNWTTGTFELVENANSVLFEAGQTYRFKYDESREEQTPTPGWFPMQPSRPYPFSVTFRLVLPPHFEPWIQTTTLNLCRPYKVSQLIYHSKSYLRAPLSRMGSSVLNVAVYQTAPVKQELGFTDYFSEGSSFDIHFVANGVDYPMAPERSSVSPLSRESSSVESEVPSKKPKESVWTEPHCEPQRRTPSPETTHVLPSGDVTLKPDECLIVIETNILGTNGRPYTKTEPFEIGSKSCTVKKRLEHIHNNRIDKLRREDGYVIAAAMHLNKLTGQYAHVEWPERSFFHAGETYKLTYLESDRQPEFSHGWYHMRRSRQSVFHMNFKMVSPWGTKYQSKDLELNPPFKLWALINTVKSYLRVPLQEMCSPAVQVAVFYHGGEEIDLNDHVSPGSSLEIIFVSKQIAYPMPVTAFEINLENNIITPIQSVPNGPIAAFNSRPPQHLMDCQSAMANLSLRPHPFQRSTAQFITAPRYIPLSSLNQPQVPVRLSPPRAEPPTKEENLVNYSANPIREYIQPAHMAVLSLQCPRENCDQQTFRIWKCNTCYEVLRYGFDDHLYCHCGKLQPKFLTFRCSEHGNYVPYKEHLLLKKLRRTKIEKM</sequence>
<comment type="caution">
    <text evidence="2">The sequence shown here is derived from an EMBL/GenBank/DDBJ whole genome shotgun (WGS) entry which is preliminary data.</text>
</comment>
<feature type="compositionally biased region" description="Basic and acidic residues" evidence="1">
    <location>
        <begin position="393"/>
        <end position="412"/>
    </location>
</feature>
<feature type="region of interest" description="Disordered" evidence="1">
    <location>
        <begin position="116"/>
        <end position="154"/>
    </location>
</feature>
<dbReference type="AlphaFoldDB" id="A0AA39IRF9"/>
<organism evidence="2 3">
    <name type="scientific">Steinernema hermaphroditum</name>
    <dbReference type="NCBI Taxonomy" id="289476"/>
    <lineage>
        <taxon>Eukaryota</taxon>
        <taxon>Metazoa</taxon>
        <taxon>Ecdysozoa</taxon>
        <taxon>Nematoda</taxon>
        <taxon>Chromadorea</taxon>
        <taxon>Rhabditida</taxon>
        <taxon>Tylenchina</taxon>
        <taxon>Panagrolaimomorpha</taxon>
        <taxon>Strongyloidoidea</taxon>
        <taxon>Steinernematidae</taxon>
        <taxon>Steinernema</taxon>
    </lineage>
</organism>
<keyword evidence="3" id="KW-1185">Reference proteome</keyword>
<gene>
    <name evidence="2" type="ORF">QR680_011213</name>
</gene>
<protein>
    <submittedName>
        <fullName evidence="2">Uncharacterized protein</fullName>
    </submittedName>
</protein>